<reference evidence="2 3" key="1">
    <citation type="journal article" date="2019" name="Commun. Biol.">
        <title>The bagworm genome reveals a unique fibroin gene that provides high tensile strength.</title>
        <authorList>
            <person name="Kono N."/>
            <person name="Nakamura H."/>
            <person name="Ohtoshi R."/>
            <person name="Tomita M."/>
            <person name="Numata K."/>
            <person name="Arakawa K."/>
        </authorList>
    </citation>
    <scope>NUCLEOTIDE SEQUENCE [LARGE SCALE GENOMIC DNA]</scope>
</reference>
<gene>
    <name evidence="2" type="ORF">EVAR_69707_1</name>
</gene>
<dbReference type="AlphaFoldDB" id="A0A4C1TIT4"/>
<proteinExistence type="predicted"/>
<evidence type="ECO:0000256" key="1">
    <source>
        <dbReference type="SAM" id="MobiDB-lite"/>
    </source>
</evidence>
<accession>A0A4C1TIT4</accession>
<dbReference type="EMBL" id="BGZK01005521">
    <property type="protein sequence ID" value="GBP14422.1"/>
    <property type="molecule type" value="Genomic_DNA"/>
</dbReference>
<organism evidence="2 3">
    <name type="scientific">Eumeta variegata</name>
    <name type="common">Bagworm moth</name>
    <name type="synonym">Eumeta japonica</name>
    <dbReference type="NCBI Taxonomy" id="151549"/>
    <lineage>
        <taxon>Eukaryota</taxon>
        <taxon>Metazoa</taxon>
        <taxon>Ecdysozoa</taxon>
        <taxon>Arthropoda</taxon>
        <taxon>Hexapoda</taxon>
        <taxon>Insecta</taxon>
        <taxon>Pterygota</taxon>
        <taxon>Neoptera</taxon>
        <taxon>Endopterygota</taxon>
        <taxon>Lepidoptera</taxon>
        <taxon>Glossata</taxon>
        <taxon>Ditrysia</taxon>
        <taxon>Tineoidea</taxon>
        <taxon>Psychidae</taxon>
        <taxon>Oiketicinae</taxon>
        <taxon>Eumeta</taxon>
    </lineage>
</organism>
<keyword evidence="3" id="KW-1185">Reference proteome</keyword>
<sequence>MEASKQIDDGASIPAAGTTEAMQMDDLISFYINAGLYRHGLCANTDNQRHTSSSSFLAHRRVSVEVKRRTRTLATHSAGRNEYGLGDEVQGGRPANILRSGPR</sequence>
<evidence type="ECO:0000313" key="2">
    <source>
        <dbReference type="EMBL" id="GBP14422.1"/>
    </source>
</evidence>
<evidence type="ECO:0000313" key="3">
    <source>
        <dbReference type="Proteomes" id="UP000299102"/>
    </source>
</evidence>
<protein>
    <submittedName>
        <fullName evidence="2">Uncharacterized protein</fullName>
    </submittedName>
</protein>
<name>A0A4C1TIT4_EUMVA</name>
<comment type="caution">
    <text evidence="2">The sequence shown here is derived from an EMBL/GenBank/DDBJ whole genome shotgun (WGS) entry which is preliminary data.</text>
</comment>
<dbReference type="Proteomes" id="UP000299102">
    <property type="component" value="Unassembled WGS sequence"/>
</dbReference>
<feature type="region of interest" description="Disordered" evidence="1">
    <location>
        <begin position="74"/>
        <end position="103"/>
    </location>
</feature>